<dbReference type="Proteomes" id="UP000054144">
    <property type="component" value="Unassembled WGS sequence"/>
</dbReference>
<dbReference type="PANTHER" id="PTHR12483">
    <property type="entry name" value="SOLUTE CARRIER FAMILY 31 COPPER TRANSPORTERS"/>
    <property type="match status" value="1"/>
</dbReference>
<accession>A0A0D7AGZ3</accession>
<keyword evidence="1 4" id="KW-0812">Transmembrane</keyword>
<feature type="transmembrane region" description="Helical" evidence="4">
    <location>
        <begin position="96"/>
        <end position="113"/>
    </location>
</feature>
<evidence type="ECO:0000313" key="7">
    <source>
        <dbReference type="Proteomes" id="UP000054144"/>
    </source>
</evidence>
<keyword evidence="4" id="KW-0813">Transport</keyword>
<evidence type="ECO:0000256" key="1">
    <source>
        <dbReference type="ARBA" id="ARBA00022692"/>
    </source>
</evidence>
<dbReference type="InterPro" id="IPR007274">
    <property type="entry name" value="Cop_transporter"/>
</dbReference>
<evidence type="ECO:0000256" key="5">
    <source>
        <dbReference type="SAM" id="MobiDB-lite"/>
    </source>
</evidence>
<evidence type="ECO:0000256" key="4">
    <source>
        <dbReference type="RuleBase" id="RU367022"/>
    </source>
</evidence>
<sequence>MPMGPKCSMNMLCWHISTTTAFVFSCIAIIALSSLYEYLRVASKALDVRIARSLSTRAAASGRSVPDPEETSLLSGRHNRPSGSAAVPPVPRVLRAIMYGVSVFLSFFLMLIFMTYNAYLIFSVVLGAAIGHYIFGSTINLDVVLAGDPGKGLACH</sequence>
<dbReference type="Pfam" id="PF04145">
    <property type="entry name" value="Ctr"/>
    <property type="match status" value="1"/>
</dbReference>
<protein>
    <recommendedName>
        <fullName evidence="4">Copper transport protein</fullName>
    </recommendedName>
</protein>
<comment type="subcellular location">
    <subcellularLocation>
        <location evidence="4">Membrane</location>
        <topology evidence="4">Multi-pass membrane protein</topology>
    </subcellularLocation>
</comment>
<keyword evidence="4" id="KW-0186">Copper</keyword>
<evidence type="ECO:0000313" key="6">
    <source>
        <dbReference type="EMBL" id="KIY50394.1"/>
    </source>
</evidence>
<keyword evidence="3 4" id="KW-0472">Membrane</keyword>
<keyword evidence="7" id="KW-1185">Reference proteome</keyword>
<dbReference type="PROSITE" id="PS51257">
    <property type="entry name" value="PROKAR_LIPOPROTEIN"/>
    <property type="match status" value="1"/>
</dbReference>
<dbReference type="GO" id="GO:0016020">
    <property type="term" value="C:membrane"/>
    <property type="evidence" value="ECO:0007669"/>
    <property type="project" value="UniProtKB-SubCell"/>
</dbReference>
<keyword evidence="4" id="KW-0406">Ion transport</keyword>
<feature type="region of interest" description="Disordered" evidence="5">
    <location>
        <begin position="61"/>
        <end position="86"/>
    </location>
</feature>
<name>A0A0D7AGZ3_9AGAR</name>
<dbReference type="EMBL" id="KN881676">
    <property type="protein sequence ID" value="KIY50394.1"/>
    <property type="molecule type" value="Genomic_DNA"/>
</dbReference>
<feature type="transmembrane region" description="Helical" evidence="4">
    <location>
        <begin position="12"/>
        <end position="36"/>
    </location>
</feature>
<proteinExistence type="inferred from homology"/>
<evidence type="ECO:0000256" key="3">
    <source>
        <dbReference type="ARBA" id="ARBA00023136"/>
    </source>
</evidence>
<dbReference type="PANTHER" id="PTHR12483:SF115">
    <property type="entry name" value="COPPER TRANSPORT PROTEIN"/>
    <property type="match status" value="1"/>
</dbReference>
<reference evidence="6 7" key="1">
    <citation type="journal article" date="2015" name="Fungal Genet. Biol.">
        <title>Evolution of novel wood decay mechanisms in Agaricales revealed by the genome sequences of Fistulina hepatica and Cylindrobasidium torrendii.</title>
        <authorList>
            <person name="Floudas D."/>
            <person name="Held B.W."/>
            <person name="Riley R."/>
            <person name="Nagy L.G."/>
            <person name="Koehler G."/>
            <person name="Ransdell A.S."/>
            <person name="Younus H."/>
            <person name="Chow J."/>
            <person name="Chiniquy J."/>
            <person name="Lipzen A."/>
            <person name="Tritt A."/>
            <person name="Sun H."/>
            <person name="Haridas S."/>
            <person name="LaButti K."/>
            <person name="Ohm R.A."/>
            <person name="Kues U."/>
            <person name="Blanchette R.A."/>
            <person name="Grigoriev I.V."/>
            <person name="Minto R.E."/>
            <person name="Hibbett D.S."/>
        </authorList>
    </citation>
    <scope>NUCLEOTIDE SEQUENCE [LARGE SCALE GENOMIC DNA]</scope>
    <source>
        <strain evidence="6 7">ATCC 64428</strain>
    </source>
</reference>
<gene>
    <name evidence="6" type="ORF">FISHEDRAFT_64999</name>
</gene>
<comment type="similarity">
    <text evidence="4">Belongs to the copper transporter (Ctr) (TC 1.A.56) family. SLC31A subfamily.</text>
</comment>
<keyword evidence="4" id="KW-0187">Copper transport</keyword>
<dbReference type="AlphaFoldDB" id="A0A0D7AGZ3"/>
<keyword evidence="2 4" id="KW-1133">Transmembrane helix</keyword>
<feature type="transmembrane region" description="Helical" evidence="4">
    <location>
        <begin position="118"/>
        <end position="135"/>
    </location>
</feature>
<dbReference type="OrthoDB" id="161814at2759"/>
<dbReference type="GO" id="GO:0005375">
    <property type="term" value="F:copper ion transmembrane transporter activity"/>
    <property type="evidence" value="ECO:0007669"/>
    <property type="project" value="UniProtKB-UniRule"/>
</dbReference>
<organism evidence="6 7">
    <name type="scientific">Fistulina hepatica ATCC 64428</name>
    <dbReference type="NCBI Taxonomy" id="1128425"/>
    <lineage>
        <taxon>Eukaryota</taxon>
        <taxon>Fungi</taxon>
        <taxon>Dikarya</taxon>
        <taxon>Basidiomycota</taxon>
        <taxon>Agaricomycotina</taxon>
        <taxon>Agaricomycetes</taxon>
        <taxon>Agaricomycetidae</taxon>
        <taxon>Agaricales</taxon>
        <taxon>Fistulinaceae</taxon>
        <taxon>Fistulina</taxon>
    </lineage>
</organism>
<evidence type="ECO:0000256" key="2">
    <source>
        <dbReference type="ARBA" id="ARBA00022989"/>
    </source>
</evidence>